<dbReference type="SMART" id="SM00530">
    <property type="entry name" value="HTH_XRE"/>
    <property type="match status" value="1"/>
</dbReference>
<dbReference type="PROSITE" id="PS50943">
    <property type="entry name" value="HTH_CROC1"/>
    <property type="match status" value="1"/>
</dbReference>
<dbReference type="Pfam" id="PF01381">
    <property type="entry name" value="HTH_3"/>
    <property type="match status" value="1"/>
</dbReference>
<sequence length="283" mass="30854">MTRAPAGGPMLRALRRQRGRTQDDLGHDSGVSTRTIRGLERGEIHRPQIATLQQLAVALHLGPQEQAEFLHAWATPQPTGFDQLLVDPSEPELEQIDALTRPALGSYRVISQMWRTRVSAGRRLVHTACHCGIAAVADGLDRVFNVQNGDATTDAADLRFTPLLGCDLISRRIFPESNVAVFEVGLTTRLAKGATHAYAYDISDEGPAGEGDADGFVWGPLHTARSLVVSVEFEVPPAQVIRVERAPGQDFRFLGGVALDEHHRASLVLEDAGPGAFGFTWRW</sequence>
<gene>
    <name evidence="2" type="ORF">N5P18_15725</name>
</gene>
<accession>A0ABZ2FF07</accession>
<dbReference type="RefSeq" id="WP_068324523.1">
    <property type="nucleotide sequence ID" value="NZ_CP104874.1"/>
</dbReference>
<protein>
    <submittedName>
        <fullName evidence="2">Helix-turn-helix domain-containing protein</fullName>
    </submittedName>
</protein>
<proteinExistence type="predicted"/>
<dbReference type="CDD" id="cd00093">
    <property type="entry name" value="HTH_XRE"/>
    <property type="match status" value="1"/>
</dbReference>
<evidence type="ECO:0000259" key="1">
    <source>
        <dbReference type="PROSITE" id="PS50943"/>
    </source>
</evidence>
<dbReference type="InterPro" id="IPR001387">
    <property type="entry name" value="Cro/C1-type_HTH"/>
</dbReference>
<evidence type="ECO:0000313" key="3">
    <source>
        <dbReference type="Proteomes" id="UP001381003"/>
    </source>
</evidence>
<feature type="domain" description="HTH cro/C1-type" evidence="1">
    <location>
        <begin position="11"/>
        <end position="66"/>
    </location>
</feature>
<organism evidence="2 3">
    <name type="scientific">Janibacter terrae</name>
    <dbReference type="NCBI Taxonomy" id="103817"/>
    <lineage>
        <taxon>Bacteria</taxon>
        <taxon>Bacillati</taxon>
        <taxon>Actinomycetota</taxon>
        <taxon>Actinomycetes</taxon>
        <taxon>Micrococcales</taxon>
        <taxon>Intrasporangiaceae</taxon>
        <taxon>Janibacter</taxon>
    </lineage>
</organism>
<dbReference type="InterPro" id="IPR010982">
    <property type="entry name" value="Lambda_DNA-bd_dom_sf"/>
</dbReference>
<name>A0ABZ2FF07_9MICO</name>
<dbReference type="EMBL" id="CP104874">
    <property type="protein sequence ID" value="WWF05090.1"/>
    <property type="molecule type" value="Genomic_DNA"/>
</dbReference>
<evidence type="ECO:0000313" key="2">
    <source>
        <dbReference type="EMBL" id="WWF05090.1"/>
    </source>
</evidence>
<reference evidence="2 3" key="1">
    <citation type="submission" date="2022-09" db="EMBL/GenBank/DDBJ databases">
        <title>Complete genome sequence of Janibacter terrae strain COS04-44, PCL-degrading bacteria isolated from oil spilled coast.</title>
        <authorList>
            <person name="Park H."/>
            <person name="Kim J.Y."/>
            <person name="An S.H."/>
            <person name="Lee C.M."/>
            <person name="Weon H.-Y."/>
        </authorList>
    </citation>
    <scope>NUCLEOTIDE SEQUENCE [LARGE SCALE GENOMIC DNA]</scope>
    <source>
        <strain evidence="2 3">COS04-44</strain>
    </source>
</reference>
<keyword evidence="3" id="KW-1185">Reference proteome</keyword>
<dbReference type="SUPFAM" id="SSF47413">
    <property type="entry name" value="lambda repressor-like DNA-binding domains"/>
    <property type="match status" value="1"/>
</dbReference>
<dbReference type="Proteomes" id="UP001381003">
    <property type="component" value="Chromosome"/>
</dbReference>
<dbReference type="Gene3D" id="1.10.260.40">
    <property type="entry name" value="lambda repressor-like DNA-binding domains"/>
    <property type="match status" value="1"/>
</dbReference>